<proteinExistence type="inferred from homology"/>
<dbReference type="Pfam" id="PF01227">
    <property type="entry name" value="GTP_cyclohydroI"/>
    <property type="match status" value="1"/>
</dbReference>
<evidence type="ECO:0000256" key="5">
    <source>
        <dbReference type="ARBA" id="ARBA00022563"/>
    </source>
</evidence>
<keyword evidence="8" id="KW-0862">Zinc</keyword>
<name>A0A0K6IBI2_9HYPH</name>
<evidence type="ECO:0000259" key="10">
    <source>
        <dbReference type="Pfam" id="PF01227"/>
    </source>
</evidence>
<evidence type="ECO:0000313" key="12">
    <source>
        <dbReference type="Proteomes" id="UP000183900"/>
    </source>
</evidence>
<keyword evidence="8" id="KW-0479">Metal-binding</keyword>
<dbReference type="UniPathway" id="UPA00848">
    <property type="reaction ID" value="UER00151"/>
</dbReference>
<dbReference type="InterPro" id="IPR043133">
    <property type="entry name" value="GTP-CH-I_C/QueF"/>
</dbReference>
<dbReference type="GO" id="GO:0008270">
    <property type="term" value="F:zinc ion binding"/>
    <property type="evidence" value="ECO:0007669"/>
    <property type="project" value="UniProtKB-UniRule"/>
</dbReference>
<comment type="similarity">
    <text evidence="3 8">Belongs to the GTP cyclohydrolase I family.</text>
</comment>
<keyword evidence="7 8" id="KW-0342">GTP-binding</keyword>
<dbReference type="InterPro" id="IPR001474">
    <property type="entry name" value="GTP_CycHdrlase_I"/>
</dbReference>
<comment type="subunit">
    <text evidence="4">Toroid-shaped homodecamer, composed of two pentamers of five dimers.</text>
</comment>
<dbReference type="GO" id="GO:0005737">
    <property type="term" value="C:cytoplasm"/>
    <property type="evidence" value="ECO:0007669"/>
    <property type="project" value="TreeGrafter"/>
</dbReference>
<evidence type="ECO:0000313" key="11">
    <source>
        <dbReference type="EMBL" id="CUB00398.1"/>
    </source>
</evidence>
<dbReference type="FunFam" id="1.10.286.10:FF:000001">
    <property type="entry name" value="GTP cyclohydrolase 1"/>
    <property type="match status" value="1"/>
</dbReference>
<feature type="region of interest" description="Disordered" evidence="9">
    <location>
        <begin position="1"/>
        <end position="24"/>
    </location>
</feature>
<comment type="subunit">
    <text evidence="8">Homopolymer.</text>
</comment>
<evidence type="ECO:0000256" key="4">
    <source>
        <dbReference type="ARBA" id="ARBA00011857"/>
    </source>
</evidence>
<sequence>MDAILKPADEKAPRRAPHEIARPSREQAEAAVRTLLAYIGEDPEREGLLDTPKRVVKSFAELYSGYAEDPKAHLERTFEDVGGYEDMIMVRGIPFHSHCEHHMLPFIGKAYIAYYPSGGVVGLSKLARVVDIYANRLQTQENLTSQIVSSIDEHLAPRGIAVMLEAEHQCMTMRGVQKAGVSTITTQFTGVFQDDPAEQARFMTFIRGGDR</sequence>
<dbReference type="InterPro" id="IPR043134">
    <property type="entry name" value="GTP-CH-I_N"/>
</dbReference>
<dbReference type="GO" id="GO:0003934">
    <property type="term" value="F:GTP cyclohydrolase I activity"/>
    <property type="evidence" value="ECO:0007669"/>
    <property type="project" value="UniProtKB-UniRule"/>
</dbReference>
<dbReference type="Proteomes" id="UP000183900">
    <property type="component" value="Unassembled WGS sequence"/>
</dbReference>
<keyword evidence="8" id="KW-0547">Nucleotide-binding</keyword>
<dbReference type="Gene3D" id="3.30.1130.10">
    <property type="match status" value="1"/>
</dbReference>
<dbReference type="EMBL" id="CYHE01000018">
    <property type="protein sequence ID" value="CUB00398.1"/>
    <property type="molecule type" value="Genomic_DNA"/>
</dbReference>
<dbReference type="GO" id="GO:0006730">
    <property type="term" value="P:one-carbon metabolic process"/>
    <property type="evidence" value="ECO:0007669"/>
    <property type="project" value="UniProtKB-UniRule"/>
</dbReference>
<dbReference type="NCBIfam" id="TIGR00063">
    <property type="entry name" value="folE"/>
    <property type="match status" value="1"/>
</dbReference>
<dbReference type="EC" id="3.5.4.16" evidence="8"/>
<dbReference type="PANTHER" id="PTHR11109">
    <property type="entry name" value="GTP CYCLOHYDROLASE I"/>
    <property type="match status" value="1"/>
</dbReference>
<dbReference type="PROSITE" id="PS00859">
    <property type="entry name" value="GTP_CYCLOHYDROL_1_1"/>
    <property type="match status" value="1"/>
</dbReference>
<evidence type="ECO:0000256" key="2">
    <source>
        <dbReference type="ARBA" id="ARBA00005080"/>
    </source>
</evidence>
<evidence type="ECO:0000256" key="3">
    <source>
        <dbReference type="ARBA" id="ARBA00008085"/>
    </source>
</evidence>
<feature type="compositionally biased region" description="Basic and acidic residues" evidence="9">
    <location>
        <begin position="7"/>
        <end position="24"/>
    </location>
</feature>
<dbReference type="InterPro" id="IPR020602">
    <property type="entry name" value="GTP_CycHdrlase_I_dom"/>
</dbReference>
<evidence type="ECO:0000256" key="6">
    <source>
        <dbReference type="ARBA" id="ARBA00022801"/>
    </source>
</evidence>
<gene>
    <name evidence="8" type="primary">folE</name>
    <name evidence="11" type="ORF">Ga0061067_11843</name>
</gene>
<dbReference type="Gene3D" id="1.10.286.10">
    <property type="match status" value="1"/>
</dbReference>
<accession>A0A0K6IBI2</accession>
<dbReference type="GO" id="GO:0046654">
    <property type="term" value="P:tetrahydrofolate biosynthetic process"/>
    <property type="evidence" value="ECO:0007669"/>
    <property type="project" value="UniProtKB-UniRule"/>
</dbReference>
<dbReference type="OrthoDB" id="9801207at2"/>
<dbReference type="SUPFAM" id="SSF55620">
    <property type="entry name" value="Tetrahydrobiopterin biosynthesis enzymes-like"/>
    <property type="match status" value="1"/>
</dbReference>
<comment type="catalytic activity">
    <reaction evidence="1 8">
        <text>GTP + H2O = 7,8-dihydroneopterin 3'-triphosphate + formate + H(+)</text>
        <dbReference type="Rhea" id="RHEA:17473"/>
        <dbReference type="ChEBI" id="CHEBI:15377"/>
        <dbReference type="ChEBI" id="CHEBI:15378"/>
        <dbReference type="ChEBI" id="CHEBI:15740"/>
        <dbReference type="ChEBI" id="CHEBI:37565"/>
        <dbReference type="ChEBI" id="CHEBI:58462"/>
        <dbReference type="EC" id="3.5.4.16"/>
    </reaction>
</comment>
<feature type="binding site" evidence="8">
    <location>
        <position position="102"/>
    </location>
    <ligand>
        <name>Zn(2+)</name>
        <dbReference type="ChEBI" id="CHEBI:29105"/>
    </ligand>
</feature>
<keyword evidence="12" id="KW-1185">Reference proteome</keyword>
<dbReference type="GO" id="GO:0006729">
    <property type="term" value="P:tetrahydrobiopterin biosynthetic process"/>
    <property type="evidence" value="ECO:0007669"/>
    <property type="project" value="TreeGrafter"/>
</dbReference>
<dbReference type="FunFam" id="3.30.1130.10:FF:000001">
    <property type="entry name" value="GTP cyclohydrolase 1"/>
    <property type="match status" value="1"/>
</dbReference>
<dbReference type="RefSeq" id="WP_055457000.1">
    <property type="nucleotide sequence ID" value="NZ_CYHE01000018.1"/>
</dbReference>
<feature type="binding site" evidence="8">
    <location>
        <position position="99"/>
    </location>
    <ligand>
        <name>Zn(2+)</name>
        <dbReference type="ChEBI" id="CHEBI:29105"/>
    </ligand>
</feature>
<dbReference type="PANTHER" id="PTHR11109:SF7">
    <property type="entry name" value="GTP CYCLOHYDROLASE 1"/>
    <property type="match status" value="1"/>
</dbReference>
<keyword evidence="5 8" id="KW-0554">One-carbon metabolism</keyword>
<dbReference type="InterPro" id="IPR018234">
    <property type="entry name" value="GTP_CycHdrlase_I_CS"/>
</dbReference>
<evidence type="ECO:0000256" key="7">
    <source>
        <dbReference type="ARBA" id="ARBA00023134"/>
    </source>
</evidence>
<evidence type="ECO:0000256" key="1">
    <source>
        <dbReference type="ARBA" id="ARBA00001052"/>
    </source>
</evidence>
<feature type="binding site" evidence="8">
    <location>
        <position position="170"/>
    </location>
    <ligand>
        <name>Zn(2+)</name>
        <dbReference type="ChEBI" id="CHEBI:29105"/>
    </ligand>
</feature>
<reference evidence="12" key="1">
    <citation type="submission" date="2015-08" db="EMBL/GenBank/DDBJ databases">
        <authorList>
            <person name="Varghese N."/>
        </authorList>
    </citation>
    <scope>NUCLEOTIDE SEQUENCE [LARGE SCALE GENOMIC DNA]</scope>
    <source>
        <strain evidence="12">DSM 23407</strain>
    </source>
</reference>
<comment type="pathway">
    <text evidence="2 8">Cofactor biosynthesis; 7,8-dihydroneopterin triphosphate biosynthesis; 7,8-dihydroneopterin triphosphate from GTP: step 1/1.</text>
</comment>
<evidence type="ECO:0000256" key="9">
    <source>
        <dbReference type="SAM" id="MobiDB-lite"/>
    </source>
</evidence>
<dbReference type="AlphaFoldDB" id="A0A0K6IBI2"/>
<dbReference type="PROSITE" id="PS00860">
    <property type="entry name" value="GTP_CYCLOHYDROL_1_2"/>
    <property type="match status" value="1"/>
</dbReference>
<feature type="domain" description="GTP cyclohydrolase I" evidence="10">
    <location>
        <begin position="29"/>
        <end position="206"/>
    </location>
</feature>
<dbReference type="GO" id="GO:0005525">
    <property type="term" value="F:GTP binding"/>
    <property type="evidence" value="ECO:0007669"/>
    <property type="project" value="UniProtKB-KW"/>
</dbReference>
<dbReference type="HAMAP" id="MF_00223">
    <property type="entry name" value="FolE"/>
    <property type="match status" value="1"/>
</dbReference>
<keyword evidence="6 8" id="KW-0378">Hydrolase</keyword>
<organism evidence="11 12">
    <name type="scientific">Pannonibacter indicus</name>
    <dbReference type="NCBI Taxonomy" id="466044"/>
    <lineage>
        <taxon>Bacteria</taxon>
        <taxon>Pseudomonadati</taxon>
        <taxon>Pseudomonadota</taxon>
        <taxon>Alphaproteobacteria</taxon>
        <taxon>Hyphomicrobiales</taxon>
        <taxon>Stappiaceae</taxon>
        <taxon>Pannonibacter</taxon>
    </lineage>
</organism>
<protein>
    <recommendedName>
        <fullName evidence="8">GTP cyclohydrolase 1</fullName>
        <ecNumber evidence="8">3.5.4.16</ecNumber>
    </recommendedName>
    <alternativeName>
        <fullName evidence="8">GTP cyclohydrolase I</fullName>
        <shortName evidence="8">GTP-CH-I</shortName>
    </alternativeName>
</protein>
<evidence type="ECO:0000256" key="8">
    <source>
        <dbReference type="HAMAP-Rule" id="MF_00223"/>
    </source>
</evidence>
<dbReference type="NCBIfam" id="NF006825">
    <property type="entry name" value="PRK09347.1-2"/>
    <property type="match status" value="1"/>
</dbReference>
<dbReference type="NCBIfam" id="NF006826">
    <property type="entry name" value="PRK09347.1-3"/>
    <property type="match status" value="1"/>
</dbReference>